<feature type="compositionally biased region" description="Low complexity" evidence="2">
    <location>
        <begin position="203"/>
        <end position="223"/>
    </location>
</feature>
<feature type="coiled-coil region" evidence="1">
    <location>
        <begin position="99"/>
        <end position="126"/>
    </location>
</feature>
<comment type="caution">
    <text evidence="3">The sequence shown here is derived from an EMBL/GenBank/DDBJ whole genome shotgun (WGS) entry which is preliminary data.</text>
</comment>
<reference evidence="3" key="1">
    <citation type="submission" date="2020-01" db="EMBL/GenBank/DDBJ databases">
        <title>Development of genomics and gene disruption for Polysphondylium violaceum indicates a role for the polyketide synthase stlB in stalk morphogenesis.</title>
        <authorList>
            <person name="Narita B."/>
            <person name="Kawabe Y."/>
            <person name="Kin K."/>
            <person name="Saito T."/>
            <person name="Gibbs R."/>
            <person name="Kuspa A."/>
            <person name="Muzny D."/>
            <person name="Queller D."/>
            <person name="Richards S."/>
            <person name="Strassman J."/>
            <person name="Sucgang R."/>
            <person name="Worley K."/>
            <person name="Schaap P."/>
        </authorList>
    </citation>
    <scope>NUCLEOTIDE SEQUENCE</scope>
    <source>
        <strain evidence="3">QSvi11</strain>
    </source>
</reference>
<sequence length="264" mass="29839">MESPIRTSYNLPPLPSSSSSSDASELRAIIEKLEKRNAFLEKELDYVKSELQSTRRILTERDELLLHLQFDEEDDGVDLNGQKKKKSRDRVQTEERHKIQRLRSQMKIMENAIEEKDGNILKLSRELIDSKSQFQQHLEMSTNRPNAPIREMPQRSKTSWGFKSSPSASPMSYKSSSSASPVQSEPRFNGAAPSPLNSPVPHSPNFASSSNYASSSSTSMMEFDSPKKMQKKPSIFFKFKGGSKQNSPVIQETNWASQSQTPAH</sequence>
<name>A0A8J4UR75_9MYCE</name>
<protein>
    <submittedName>
        <fullName evidence="3">Uncharacterized protein</fullName>
    </submittedName>
</protein>
<dbReference type="Proteomes" id="UP000695562">
    <property type="component" value="Unassembled WGS sequence"/>
</dbReference>
<evidence type="ECO:0000313" key="4">
    <source>
        <dbReference type="Proteomes" id="UP000695562"/>
    </source>
</evidence>
<accession>A0A8J4UR75</accession>
<feature type="compositionally biased region" description="Polar residues" evidence="2">
    <location>
        <begin position="134"/>
        <end position="145"/>
    </location>
</feature>
<feature type="region of interest" description="Disordered" evidence="2">
    <location>
        <begin position="75"/>
        <end position="99"/>
    </location>
</feature>
<dbReference type="EMBL" id="AJWJ01000344">
    <property type="protein sequence ID" value="KAF2071731.1"/>
    <property type="molecule type" value="Genomic_DNA"/>
</dbReference>
<feature type="region of interest" description="Disordered" evidence="2">
    <location>
        <begin position="1"/>
        <end position="24"/>
    </location>
</feature>
<dbReference type="AlphaFoldDB" id="A0A8J4UR75"/>
<feature type="compositionally biased region" description="Polar residues" evidence="2">
    <location>
        <begin position="243"/>
        <end position="264"/>
    </location>
</feature>
<evidence type="ECO:0000313" key="3">
    <source>
        <dbReference type="EMBL" id="KAF2071731.1"/>
    </source>
</evidence>
<feature type="compositionally biased region" description="Low complexity" evidence="2">
    <location>
        <begin position="164"/>
        <end position="186"/>
    </location>
</feature>
<organism evidence="3 4">
    <name type="scientific">Polysphondylium violaceum</name>
    <dbReference type="NCBI Taxonomy" id="133409"/>
    <lineage>
        <taxon>Eukaryota</taxon>
        <taxon>Amoebozoa</taxon>
        <taxon>Evosea</taxon>
        <taxon>Eumycetozoa</taxon>
        <taxon>Dictyostelia</taxon>
        <taxon>Dictyosteliales</taxon>
        <taxon>Dictyosteliaceae</taxon>
        <taxon>Polysphondylium</taxon>
    </lineage>
</organism>
<dbReference type="OrthoDB" id="20441at2759"/>
<evidence type="ECO:0000256" key="2">
    <source>
        <dbReference type="SAM" id="MobiDB-lite"/>
    </source>
</evidence>
<keyword evidence="1" id="KW-0175">Coiled coil</keyword>
<gene>
    <name evidence="3" type="ORF">CYY_006955</name>
</gene>
<evidence type="ECO:0000256" key="1">
    <source>
        <dbReference type="SAM" id="Coils"/>
    </source>
</evidence>
<proteinExistence type="predicted"/>
<keyword evidence="4" id="KW-1185">Reference proteome</keyword>
<feature type="region of interest" description="Disordered" evidence="2">
    <location>
        <begin position="134"/>
        <end position="264"/>
    </location>
</feature>
<feature type="compositionally biased region" description="Polar residues" evidence="2">
    <location>
        <begin position="1"/>
        <end position="10"/>
    </location>
</feature>